<dbReference type="InterPro" id="IPR045185">
    <property type="entry name" value="PUB22/23/24-like"/>
</dbReference>
<proteinExistence type="predicted"/>
<sequence>MTFSWRQRIGGRGGAGKIKASKGMINQDIELTIPIHFKCPISLDLMKDPVTLSTGITYDRESIEKWIEAGHITCPVTNQVLRNFDQIPNHSIRKMIQDWCVENKSWGVERIPTPRIPITPYEVSEIRSGIEDATQCGDARKFQELLGKIKNLAKESERNKRCIVANGIGSALADSFESFARFLIEKHADLLKEVLSVLTWTFPRGDQLGVSKLKSSVSLRCMAWFLKSEDDLSSRQNAICVLRDVVSADQGCVDGLMEIEGIEETLFHIVKVPICPRTTKASLVVIHHMISSTQIKSGKTTLKFVQMGLINLILEILVDGDKSVCEKALGVMDDVCGWKEGRESAYENALTIPLLVKKILRVSDTATEFAISSLWKLCLGENENALVEAVQQGAFQKLLVVLQIGSGERTKVTELLKLMNLYRDKIDCFDSSMGFRYIKRSN</sequence>
<evidence type="ECO:0000256" key="1">
    <source>
        <dbReference type="ARBA" id="ARBA00000900"/>
    </source>
</evidence>
<name>A0ABR0UU81_REHGL</name>
<dbReference type="PROSITE" id="PS51698">
    <property type="entry name" value="U_BOX"/>
    <property type="match status" value="1"/>
</dbReference>
<comment type="function">
    <text evidence="5">Functions as an E3 ubiquitin ligase.</text>
</comment>
<evidence type="ECO:0000259" key="6">
    <source>
        <dbReference type="PROSITE" id="PS51698"/>
    </source>
</evidence>
<reference evidence="7 8" key="1">
    <citation type="journal article" date="2021" name="Comput. Struct. Biotechnol. J.">
        <title>De novo genome assembly of the potent medicinal plant Rehmannia glutinosa using nanopore technology.</title>
        <authorList>
            <person name="Ma L."/>
            <person name="Dong C."/>
            <person name="Song C."/>
            <person name="Wang X."/>
            <person name="Zheng X."/>
            <person name="Niu Y."/>
            <person name="Chen S."/>
            <person name="Feng W."/>
        </authorList>
    </citation>
    <scope>NUCLEOTIDE SEQUENCE [LARGE SCALE GENOMIC DNA]</scope>
    <source>
        <strain evidence="7">DH-2019</strain>
    </source>
</reference>
<dbReference type="Proteomes" id="UP001318860">
    <property type="component" value="Unassembled WGS sequence"/>
</dbReference>
<dbReference type="Gene3D" id="1.25.10.10">
    <property type="entry name" value="Leucine-rich Repeat Variant"/>
    <property type="match status" value="1"/>
</dbReference>
<dbReference type="SUPFAM" id="SSF48371">
    <property type="entry name" value="ARM repeat"/>
    <property type="match status" value="1"/>
</dbReference>
<keyword evidence="4 5" id="KW-0833">Ubl conjugation pathway</keyword>
<dbReference type="Pfam" id="PF25598">
    <property type="entry name" value="ARM_PUB"/>
    <property type="match status" value="1"/>
</dbReference>
<evidence type="ECO:0000256" key="4">
    <source>
        <dbReference type="ARBA" id="ARBA00022786"/>
    </source>
</evidence>
<dbReference type="InterPro" id="IPR058678">
    <property type="entry name" value="ARM_PUB"/>
</dbReference>
<dbReference type="SMART" id="SM00504">
    <property type="entry name" value="Ubox"/>
    <property type="match status" value="1"/>
</dbReference>
<dbReference type="SUPFAM" id="SSF57850">
    <property type="entry name" value="RING/U-box"/>
    <property type="match status" value="1"/>
</dbReference>
<evidence type="ECO:0000256" key="3">
    <source>
        <dbReference type="ARBA" id="ARBA00022679"/>
    </source>
</evidence>
<dbReference type="Gene3D" id="3.30.40.10">
    <property type="entry name" value="Zinc/RING finger domain, C3HC4 (zinc finger)"/>
    <property type="match status" value="1"/>
</dbReference>
<dbReference type="Pfam" id="PF04564">
    <property type="entry name" value="U-box"/>
    <property type="match status" value="1"/>
</dbReference>
<feature type="domain" description="U-box" evidence="6">
    <location>
        <begin position="32"/>
        <end position="106"/>
    </location>
</feature>
<evidence type="ECO:0000256" key="5">
    <source>
        <dbReference type="RuleBase" id="RU369093"/>
    </source>
</evidence>
<evidence type="ECO:0000256" key="2">
    <source>
        <dbReference type="ARBA" id="ARBA00004906"/>
    </source>
</evidence>
<dbReference type="InterPro" id="IPR011989">
    <property type="entry name" value="ARM-like"/>
</dbReference>
<evidence type="ECO:0000313" key="7">
    <source>
        <dbReference type="EMBL" id="KAK6125823.1"/>
    </source>
</evidence>
<dbReference type="PANTHER" id="PTHR22849">
    <property type="entry name" value="WDSAM1 PROTEIN"/>
    <property type="match status" value="1"/>
</dbReference>
<dbReference type="InterPro" id="IPR016024">
    <property type="entry name" value="ARM-type_fold"/>
</dbReference>
<gene>
    <name evidence="7" type="ORF">DH2020_040436</name>
</gene>
<dbReference type="InterPro" id="IPR013083">
    <property type="entry name" value="Znf_RING/FYVE/PHD"/>
</dbReference>
<dbReference type="EC" id="2.3.2.27" evidence="5"/>
<dbReference type="InterPro" id="IPR045210">
    <property type="entry name" value="RING-Ubox_PUB"/>
</dbReference>
<evidence type="ECO:0000313" key="8">
    <source>
        <dbReference type="Proteomes" id="UP001318860"/>
    </source>
</evidence>
<dbReference type="EMBL" id="JABTTQ020002099">
    <property type="protein sequence ID" value="KAK6125823.1"/>
    <property type="molecule type" value="Genomic_DNA"/>
</dbReference>
<keyword evidence="3 5" id="KW-0808">Transferase</keyword>
<comment type="caution">
    <text evidence="7">The sequence shown here is derived from an EMBL/GenBank/DDBJ whole genome shotgun (WGS) entry which is preliminary data.</text>
</comment>
<organism evidence="7 8">
    <name type="scientific">Rehmannia glutinosa</name>
    <name type="common">Chinese foxglove</name>
    <dbReference type="NCBI Taxonomy" id="99300"/>
    <lineage>
        <taxon>Eukaryota</taxon>
        <taxon>Viridiplantae</taxon>
        <taxon>Streptophyta</taxon>
        <taxon>Embryophyta</taxon>
        <taxon>Tracheophyta</taxon>
        <taxon>Spermatophyta</taxon>
        <taxon>Magnoliopsida</taxon>
        <taxon>eudicotyledons</taxon>
        <taxon>Gunneridae</taxon>
        <taxon>Pentapetalae</taxon>
        <taxon>asterids</taxon>
        <taxon>lamiids</taxon>
        <taxon>Lamiales</taxon>
        <taxon>Orobanchaceae</taxon>
        <taxon>Rehmannieae</taxon>
        <taxon>Rehmannia</taxon>
    </lineage>
</organism>
<comment type="pathway">
    <text evidence="2 5">Protein modification; protein ubiquitination.</text>
</comment>
<dbReference type="PANTHER" id="PTHR22849:SF61">
    <property type="entry name" value="U-BOX DOMAIN-CONTAINING PROTEIN 21"/>
    <property type="match status" value="1"/>
</dbReference>
<accession>A0ABR0UU81</accession>
<dbReference type="InterPro" id="IPR003613">
    <property type="entry name" value="Ubox_domain"/>
</dbReference>
<keyword evidence="8" id="KW-1185">Reference proteome</keyword>
<dbReference type="CDD" id="cd16664">
    <property type="entry name" value="RING-Ubox_PUB"/>
    <property type="match status" value="1"/>
</dbReference>
<protein>
    <recommendedName>
        <fullName evidence="5 6">U-box domain-containing protein</fullName>
        <ecNumber evidence="5">2.3.2.27</ecNumber>
    </recommendedName>
    <alternativeName>
        <fullName evidence="5">RING-type E3 ubiquitin transferase PUB</fullName>
    </alternativeName>
</protein>
<comment type="catalytic activity">
    <reaction evidence="1 5">
        <text>S-ubiquitinyl-[E2 ubiquitin-conjugating enzyme]-L-cysteine + [acceptor protein]-L-lysine = [E2 ubiquitin-conjugating enzyme]-L-cysteine + N(6)-ubiquitinyl-[acceptor protein]-L-lysine.</text>
        <dbReference type="EC" id="2.3.2.27"/>
    </reaction>
</comment>